<dbReference type="AlphaFoldDB" id="A0A6J2XVC5"/>
<dbReference type="InterPro" id="IPR027417">
    <property type="entry name" value="P-loop_NTPase"/>
</dbReference>
<keyword evidence="19" id="KW-1185">Reference proteome</keyword>
<protein>
    <recommendedName>
        <fullName evidence="13">DNA helicase MCM9</fullName>
        <ecNumber evidence="3">3.6.4.12</ecNumber>
    </recommendedName>
    <alternativeName>
        <fullName evidence="14">Minichromosome maintenance 9</fullName>
    </alternativeName>
</protein>
<dbReference type="Pfam" id="PF17855">
    <property type="entry name" value="MCM_lid"/>
    <property type="match status" value="1"/>
</dbReference>
<dbReference type="SMART" id="SM00382">
    <property type="entry name" value="AAA"/>
    <property type="match status" value="1"/>
</dbReference>
<gene>
    <name evidence="20" type="primary">LOC115881891</name>
</gene>
<dbReference type="InterPro" id="IPR018525">
    <property type="entry name" value="MCM_CS"/>
</dbReference>
<evidence type="ECO:0000313" key="20">
    <source>
        <dbReference type="RefSeq" id="XP_030755473.1"/>
    </source>
</evidence>
<evidence type="ECO:0000256" key="13">
    <source>
        <dbReference type="ARBA" id="ARBA00041085"/>
    </source>
</evidence>
<dbReference type="GO" id="GO:0016787">
    <property type="term" value="F:hydrolase activity"/>
    <property type="evidence" value="ECO:0007669"/>
    <property type="project" value="UniProtKB-KW"/>
</dbReference>
<comment type="subcellular location">
    <subcellularLocation>
        <location evidence="1">Nucleus</location>
    </subcellularLocation>
</comment>
<feature type="region of interest" description="Disordered" evidence="17">
    <location>
        <begin position="1075"/>
        <end position="1110"/>
    </location>
</feature>
<proteinExistence type="inferred from homology"/>
<dbReference type="Pfam" id="PF26066">
    <property type="entry name" value="MCM9_N"/>
    <property type="match status" value="1"/>
</dbReference>
<evidence type="ECO:0000256" key="2">
    <source>
        <dbReference type="ARBA" id="ARBA00008010"/>
    </source>
</evidence>
<dbReference type="InterPro" id="IPR003593">
    <property type="entry name" value="AAA+_ATPase"/>
</dbReference>
<dbReference type="GO" id="GO:0003697">
    <property type="term" value="F:single-stranded DNA binding"/>
    <property type="evidence" value="ECO:0007669"/>
    <property type="project" value="TreeGrafter"/>
</dbReference>
<dbReference type="SMART" id="SM00350">
    <property type="entry name" value="MCM"/>
    <property type="match status" value="1"/>
</dbReference>
<dbReference type="InterPro" id="IPR033762">
    <property type="entry name" value="MCM_OB"/>
</dbReference>
<dbReference type="SUPFAM" id="SSF52540">
    <property type="entry name" value="P-loop containing nucleoside triphosphate hydrolases"/>
    <property type="match status" value="1"/>
</dbReference>
<evidence type="ECO:0000256" key="8">
    <source>
        <dbReference type="ARBA" id="ARBA00022806"/>
    </source>
</evidence>
<keyword evidence="4" id="KW-0235">DNA replication</keyword>
<dbReference type="GeneID" id="115881891"/>
<dbReference type="RefSeq" id="XP_030755473.1">
    <property type="nucleotide sequence ID" value="XM_030899613.1"/>
</dbReference>
<evidence type="ECO:0000256" key="5">
    <source>
        <dbReference type="ARBA" id="ARBA00022741"/>
    </source>
</evidence>
<evidence type="ECO:0000256" key="10">
    <source>
        <dbReference type="ARBA" id="ARBA00023125"/>
    </source>
</evidence>
<feature type="compositionally biased region" description="Polar residues" evidence="17">
    <location>
        <begin position="1090"/>
        <end position="1109"/>
    </location>
</feature>
<evidence type="ECO:0000256" key="14">
    <source>
        <dbReference type="ARBA" id="ARBA00042301"/>
    </source>
</evidence>
<dbReference type="GO" id="GO:0042555">
    <property type="term" value="C:MCM complex"/>
    <property type="evidence" value="ECO:0007669"/>
    <property type="project" value="TreeGrafter"/>
</dbReference>
<dbReference type="GO" id="GO:0005634">
    <property type="term" value="C:nucleus"/>
    <property type="evidence" value="ECO:0007669"/>
    <property type="project" value="UniProtKB-SubCell"/>
</dbReference>
<dbReference type="GO" id="GO:0005524">
    <property type="term" value="F:ATP binding"/>
    <property type="evidence" value="ECO:0007669"/>
    <property type="project" value="UniProtKB-KW"/>
</dbReference>
<dbReference type="GO" id="GO:0017116">
    <property type="term" value="F:single-stranded DNA helicase activity"/>
    <property type="evidence" value="ECO:0007669"/>
    <property type="project" value="TreeGrafter"/>
</dbReference>
<evidence type="ECO:0000313" key="19">
    <source>
        <dbReference type="Proteomes" id="UP000504635"/>
    </source>
</evidence>
<dbReference type="SUPFAM" id="SSF50249">
    <property type="entry name" value="Nucleic acid-binding proteins"/>
    <property type="match status" value="1"/>
</dbReference>
<keyword evidence="11" id="KW-0234">DNA repair</keyword>
<name>A0A6J2XVC5_SITOR</name>
<dbReference type="InterPro" id="IPR058768">
    <property type="entry name" value="MCM9_N"/>
</dbReference>
<evidence type="ECO:0000256" key="3">
    <source>
        <dbReference type="ARBA" id="ARBA00012551"/>
    </source>
</evidence>
<evidence type="ECO:0000256" key="15">
    <source>
        <dbReference type="ARBA" id="ARBA00047995"/>
    </source>
</evidence>
<keyword evidence="7" id="KW-0378">Hydrolase</keyword>
<evidence type="ECO:0000256" key="1">
    <source>
        <dbReference type="ARBA" id="ARBA00004123"/>
    </source>
</evidence>
<evidence type="ECO:0000256" key="6">
    <source>
        <dbReference type="ARBA" id="ARBA00022763"/>
    </source>
</evidence>
<dbReference type="PANTHER" id="PTHR11630">
    <property type="entry name" value="DNA REPLICATION LICENSING FACTOR MCM FAMILY MEMBER"/>
    <property type="match status" value="1"/>
</dbReference>
<dbReference type="GO" id="GO:0000724">
    <property type="term" value="P:double-strand break repair via homologous recombination"/>
    <property type="evidence" value="ECO:0007669"/>
    <property type="project" value="TreeGrafter"/>
</dbReference>
<dbReference type="KEGG" id="soy:115881891"/>
<dbReference type="PRINTS" id="PR01657">
    <property type="entry name" value="MCMFAMILY"/>
</dbReference>
<keyword evidence="10 16" id="KW-0238">DNA-binding</keyword>
<evidence type="ECO:0000256" key="16">
    <source>
        <dbReference type="RuleBase" id="RU004070"/>
    </source>
</evidence>
<feature type="compositionally biased region" description="Polar residues" evidence="17">
    <location>
        <begin position="645"/>
        <end position="677"/>
    </location>
</feature>
<dbReference type="OrthoDB" id="271325at2759"/>
<keyword evidence="6" id="KW-0227">DNA damage</keyword>
<feature type="domain" description="MCM C-terminal AAA(+) ATPase" evidence="18">
    <location>
        <begin position="286"/>
        <end position="491"/>
    </location>
</feature>
<dbReference type="InParanoid" id="A0A6J2XVC5"/>
<dbReference type="InterPro" id="IPR001208">
    <property type="entry name" value="MCM_dom"/>
</dbReference>
<reference evidence="20" key="1">
    <citation type="submission" date="2025-08" db="UniProtKB">
        <authorList>
            <consortium name="RefSeq"/>
        </authorList>
    </citation>
    <scope>IDENTIFICATION</scope>
    <source>
        <tissue evidence="20">Gonads</tissue>
    </source>
</reference>
<dbReference type="GO" id="GO:0006260">
    <property type="term" value="P:DNA replication"/>
    <property type="evidence" value="ECO:0007669"/>
    <property type="project" value="InterPro"/>
</dbReference>
<sequence>MCEKYLVSNHKLDILGILEDSDIDKCYTVNINFLELFESDTNLGNALLSDPEKSLRNWNDAIMNVQDNFLKEYDKKFKLKSKVTCRIHTLPPWPHISRVMFPGNDDAEKFLQITGTVVRLSERKLLEYQRQYMCIKCKYPITVVALYDKKNIIKIPKRCINPEGCTCKNIVSFGELDSFNCKDYQEIKIQEDVSKINIGTVPKTITVTLEDDLVNICKPGENITITGIVKRRWSEFEKGVKMLVDIVMRANHVQINNSGVSMTIADDTKVFFNKFWQQYKCNPLDGRNIILNSISPEIYGLHLIKLAIAIVLAGGSQTDEEKQSTGIDTRSESHLLLVGDPGTGKSQMLKFASKIVRSVLTTGIGSTGAGLTVSAVMENGEWHLEAGALVMADGGICCIDEFNSMREHDRTSIHEAMEQQTISVAKAGMVCKLKTRCSVLAACNPKGNIDIHQPLCMNVAMSGPLLSRFDLIILLRDIVEEENDLKFAHLLLSHITASNNVNYWDLEKLQVYYILIRKLNPMLSAEAETILSTYYHFQRKFGSRNKARTTVRLLESLIRLSQGHAKLMFHSEVEVMDTIFPIILVDNSLDYESSLFNFKIDNNAFFENPEEHYTSYLNIILEKLNLDHILVNQNRNNDEDIAKFNKSSPEASTSSGKNVESPNQFNMETPDKGTSNPELVKHGFPNMFDFLDTGKRGNNSKRTNLKKLKRKDEKILSQKCPSIQELDDIMLNSDRPLKHFGSDNINSKETKCSENNLECETRDVNNSSELQCGSNDSNLILEDKQRCDNTVLVAPKCTSKKSRKEKKNTNCDNLLSVLPSVNDDFSMFNIDFNCDSNDDIYDSNDTRTVIDKNVDDENGAKYLSSEGPGISGVAQPLKIVDEQNANPSSKNLDGKNSFNEKFHNKKILNEGLLSQKCPSIQELDDIMMDTNEPLKHFNSNEINWQKFKKSKKICIRKDDNITSRTINVEKSVEGDSDDVQQTSSISKSYQEESVKVDNSKHDYELSTSICDISKINSINNINKNEQKNCASLEENSCSINKSNNLQVSSVTNSTLNVLSKFQFVPKELREKDNATINNINQDNKNNSTKESATSKTMTDINNTNEGQTKSNKKKFNFKRLSTIMDFDKLDNDIKGFEVANIVSSQKTKSYGIKNSQNEDPQNIPKDSIEGISSKMQINAAKRNTKIHSNFPMLNLDLNDMDL</sequence>
<accession>A0A6J2XVC5</accession>
<dbReference type="EC" id="3.6.4.12" evidence="3"/>
<dbReference type="Gene3D" id="3.40.50.300">
    <property type="entry name" value="P-loop containing nucleotide triphosphate hydrolases"/>
    <property type="match status" value="1"/>
</dbReference>
<evidence type="ECO:0000256" key="4">
    <source>
        <dbReference type="ARBA" id="ARBA00022705"/>
    </source>
</evidence>
<dbReference type="PROSITE" id="PS50051">
    <property type="entry name" value="MCM_2"/>
    <property type="match status" value="1"/>
</dbReference>
<dbReference type="Pfam" id="PF00493">
    <property type="entry name" value="MCM"/>
    <property type="match status" value="1"/>
</dbReference>
<evidence type="ECO:0000256" key="9">
    <source>
        <dbReference type="ARBA" id="ARBA00022840"/>
    </source>
</evidence>
<dbReference type="Proteomes" id="UP000504635">
    <property type="component" value="Unplaced"/>
</dbReference>
<comment type="catalytic activity">
    <reaction evidence="15">
        <text>ATP + H2O = ADP + phosphate + H(+)</text>
        <dbReference type="Rhea" id="RHEA:13065"/>
        <dbReference type="ChEBI" id="CHEBI:15377"/>
        <dbReference type="ChEBI" id="CHEBI:15378"/>
        <dbReference type="ChEBI" id="CHEBI:30616"/>
        <dbReference type="ChEBI" id="CHEBI:43474"/>
        <dbReference type="ChEBI" id="CHEBI:456216"/>
        <dbReference type="EC" id="3.6.4.12"/>
    </reaction>
</comment>
<comment type="similarity">
    <text evidence="2 16">Belongs to the MCM family.</text>
</comment>
<dbReference type="InterPro" id="IPR012340">
    <property type="entry name" value="NA-bd_OB-fold"/>
</dbReference>
<dbReference type="InterPro" id="IPR031327">
    <property type="entry name" value="MCM"/>
</dbReference>
<dbReference type="Pfam" id="PF17207">
    <property type="entry name" value="MCM_OB"/>
    <property type="match status" value="1"/>
</dbReference>
<keyword evidence="5 16" id="KW-0547">Nucleotide-binding</keyword>
<keyword evidence="12" id="KW-0539">Nucleus</keyword>
<dbReference type="PANTHER" id="PTHR11630:SF48">
    <property type="entry name" value="DNA HELICASE MCM9"/>
    <property type="match status" value="1"/>
</dbReference>
<dbReference type="Gene3D" id="2.40.50.140">
    <property type="entry name" value="Nucleic acid-binding proteins"/>
    <property type="match status" value="1"/>
</dbReference>
<feature type="region of interest" description="Disordered" evidence="17">
    <location>
        <begin position="640"/>
        <end position="678"/>
    </location>
</feature>
<dbReference type="InterPro" id="IPR041562">
    <property type="entry name" value="MCM_lid"/>
</dbReference>
<feature type="compositionally biased region" description="Low complexity" evidence="17">
    <location>
        <begin position="1075"/>
        <end position="1089"/>
    </location>
</feature>
<evidence type="ECO:0000259" key="18">
    <source>
        <dbReference type="PROSITE" id="PS50051"/>
    </source>
</evidence>
<evidence type="ECO:0000256" key="7">
    <source>
        <dbReference type="ARBA" id="ARBA00022801"/>
    </source>
</evidence>
<dbReference type="PROSITE" id="PS00847">
    <property type="entry name" value="MCM_1"/>
    <property type="match status" value="1"/>
</dbReference>
<evidence type="ECO:0000256" key="11">
    <source>
        <dbReference type="ARBA" id="ARBA00023204"/>
    </source>
</evidence>
<evidence type="ECO:0000256" key="12">
    <source>
        <dbReference type="ARBA" id="ARBA00023242"/>
    </source>
</evidence>
<evidence type="ECO:0000256" key="17">
    <source>
        <dbReference type="SAM" id="MobiDB-lite"/>
    </source>
</evidence>
<keyword evidence="9 16" id="KW-0067">ATP-binding</keyword>
<organism evidence="19 20">
    <name type="scientific">Sitophilus oryzae</name>
    <name type="common">Rice weevil</name>
    <name type="synonym">Curculio oryzae</name>
    <dbReference type="NCBI Taxonomy" id="7048"/>
    <lineage>
        <taxon>Eukaryota</taxon>
        <taxon>Metazoa</taxon>
        <taxon>Ecdysozoa</taxon>
        <taxon>Arthropoda</taxon>
        <taxon>Hexapoda</taxon>
        <taxon>Insecta</taxon>
        <taxon>Pterygota</taxon>
        <taxon>Neoptera</taxon>
        <taxon>Endopterygota</taxon>
        <taxon>Coleoptera</taxon>
        <taxon>Polyphaga</taxon>
        <taxon>Cucujiformia</taxon>
        <taxon>Curculionidae</taxon>
        <taxon>Dryophthorinae</taxon>
        <taxon>Sitophilus</taxon>
    </lineage>
</organism>
<keyword evidence="8" id="KW-0347">Helicase</keyword>